<comment type="caution">
    <text evidence="1">The sequence shown here is derived from an EMBL/GenBank/DDBJ whole genome shotgun (WGS) entry which is preliminary data.</text>
</comment>
<dbReference type="Proteomes" id="UP000182178">
    <property type="component" value="Unassembled WGS sequence"/>
</dbReference>
<gene>
    <name evidence="1" type="ORF">Ga0061061_11637</name>
</gene>
<dbReference type="RefSeq" id="WP_055460964.1">
    <property type="nucleotide sequence ID" value="NZ_CYHC01000016.1"/>
</dbReference>
<evidence type="ECO:0000313" key="2">
    <source>
        <dbReference type="Proteomes" id="UP000182178"/>
    </source>
</evidence>
<reference evidence="1 2" key="1">
    <citation type="submission" date="2015-08" db="EMBL/GenBank/DDBJ databases">
        <authorList>
            <person name="Varghese N."/>
        </authorList>
    </citation>
    <scope>NUCLEOTIDE SEQUENCE [LARGE SCALE GENOMIC DNA]</scope>
    <source>
        <strain evidence="1 2">DSM 18167</strain>
    </source>
</reference>
<accession>A0ABP2ABW2</accession>
<evidence type="ECO:0000313" key="1">
    <source>
        <dbReference type="EMBL" id="CUA90893.1"/>
    </source>
</evidence>
<name>A0ABP2ABW2_9HYPH</name>
<protein>
    <submittedName>
        <fullName evidence="1">Uncharacterized protein</fullName>
    </submittedName>
</protein>
<dbReference type="EMBL" id="CYHC01000016">
    <property type="protein sequence ID" value="CUA90893.1"/>
    <property type="molecule type" value="Genomic_DNA"/>
</dbReference>
<keyword evidence="2" id="KW-1185">Reference proteome</keyword>
<proteinExistence type="predicted"/>
<sequence length="166" mass="17815">MPVAIIIAEGVAPAVLEADSDAALLDRVAELRVTPPDAKESVAACRAWLEGLPAPSGWFATAEEAEAFRERTARERDAQLMRAALKHTGLSHREMTAALGLADAAGDGSPVRKITLAKVGLSGPTRRSLAYLIRHGAMTREQEAAALNRIANGEWRTVQREAIRRA</sequence>
<organism evidence="1 2">
    <name type="scientific">Chelatococcus sambhunathii</name>
    <dbReference type="NCBI Taxonomy" id="363953"/>
    <lineage>
        <taxon>Bacteria</taxon>
        <taxon>Pseudomonadati</taxon>
        <taxon>Pseudomonadota</taxon>
        <taxon>Alphaproteobacteria</taxon>
        <taxon>Hyphomicrobiales</taxon>
        <taxon>Chelatococcaceae</taxon>
        <taxon>Chelatococcus</taxon>
    </lineage>
</organism>